<organism evidence="2 3">
    <name type="scientific">Candidatus Accumulibacter aalborgensis</name>
    <dbReference type="NCBI Taxonomy" id="1860102"/>
    <lineage>
        <taxon>Bacteria</taxon>
        <taxon>Pseudomonadati</taxon>
        <taxon>Pseudomonadota</taxon>
        <taxon>Betaproteobacteria</taxon>
        <taxon>Candidatus Accumulibacter</taxon>
    </lineage>
</organism>
<proteinExistence type="predicted"/>
<gene>
    <name evidence="2" type="ORF">ACCAA_310104</name>
</gene>
<evidence type="ECO:0000256" key="1">
    <source>
        <dbReference type="SAM" id="MobiDB-lite"/>
    </source>
</evidence>
<keyword evidence="3" id="KW-1185">Reference proteome</keyword>
<evidence type="ECO:0000313" key="2">
    <source>
        <dbReference type="EMBL" id="SBT06377.1"/>
    </source>
</evidence>
<dbReference type="STRING" id="1860102.ACCAA_310104"/>
<feature type="compositionally biased region" description="Basic and acidic residues" evidence="1">
    <location>
        <begin position="11"/>
        <end position="30"/>
    </location>
</feature>
<feature type="region of interest" description="Disordered" evidence="1">
    <location>
        <begin position="1"/>
        <end position="48"/>
    </location>
</feature>
<sequence length="175" mass="18945">MPEPRPAIVRRHGDRELAGRRVIADHKEGAADDIDPVGSRHRSDHPDAALRKGCQALPQAVQVGFPDNVHEAHVEDLRAQPLEGLQKFTLVGSADSPEVHHTPVAQSDVDVREASVHSIPLVSCSVGPESGVSQHQHRKGKRVARCATDYTLTLPGVSAGGLAIDRVKPKWPDRM</sequence>
<reference evidence="2 3" key="1">
    <citation type="submission" date="2016-06" db="EMBL/GenBank/DDBJ databases">
        <authorList>
            <person name="Kjaerup R.B."/>
            <person name="Dalgaard T.S."/>
            <person name="Juul-Madsen H.R."/>
        </authorList>
    </citation>
    <scope>NUCLEOTIDE SEQUENCE [LARGE SCALE GENOMIC DNA]</scope>
    <source>
        <strain evidence="2">3</strain>
    </source>
</reference>
<dbReference type="Proteomes" id="UP000199169">
    <property type="component" value="Unassembled WGS sequence"/>
</dbReference>
<evidence type="ECO:0000313" key="3">
    <source>
        <dbReference type="Proteomes" id="UP000199169"/>
    </source>
</evidence>
<dbReference type="AlphaFoldDB" id="A0A1A8XPL2"/>
<dbReference type="EMBL" id="FLQX01000107">
    <property type="protein sequence ID" value="SBT06377.1"/>
    <property type="molecule type" value="Genomic_DNA"/>
</dbReference>
<name>A0A1A8XPL2_9PROT</name>
<protein>
    <submittedName>
        <fullName evidence="2">Uncharacterized protein</fullName>
    </submittedName>
</protein>
<accession>A0A1A8XPL2</accession>